<dbReference type="CDD" id="cd02035">
    <property type="entry name" value="ArsA"/>
    <property type="match status" value="1"/>
</dbReference>
<dbReference type="GO" id="GO:0071816">
    <property type="term" value="P:tail-anchored membrane protein insertion into ER membrane"/>
    <property type="evidence" value="ECO:0007669"/>
    <property type="project" value="TreeGrafter"/>
</dbReference>
<feature type="domain" description="ArsA/GET3 Anion-transporting ATPase-like" evidence="1">
    <location>
        <begin position="86"/>
        <end position="383"/>
    </location>
</feature>
<dbReference type="Gramene" id="evm.model.02.793.3.5bd9b134">
    <property type="protein sequence ID" value="cds.evm.model.02.793.3.5bd9b134"/>
    <property type="gene ID" value="evm.TU.02.793"/>
</dbReference>
<dbReference type="SUPFAM" id="SSF52540">
    <property type="entry name" value="P-loop containing nucleoside triphosphate hydrolases"/>
    <property type="match status" value="1"/>
</dbReference>
<name>A0A803P2M7_CANSA</name>
<sequence>MATSCATSTFSPLLNKLTGRTSMAMVGLLSYAPKTLTPISPTRTFNFISLSTPTKPLKKSFQVRAVVAPTEAVSEFDEMVSGTKRKYYMLGGKGGVGKTSCAASLAVKFANSGHPTLVVSTDPAHSLSDSFAQDLTGGALVPVEGPDSPLFALEINPEKAREEFRTAAQNNGGTGVKDLMDGMGLGMIAEQLGELKLGELLDTPPPGLDEAIAISKGHTLRLLSLPDFLDRSIGKLLKLKQKISSATSAIKSVFGQEQPKQDSTDKLERLRERMIKVRELFRDTDSTEFVIVTIPTVMAVSESSRLHASLMKEDVPVKRLIVNQILPPSASDCKFCAIKRKDQMRALDMIRSDPELTNLTLIQAPLVDVEIRGVPALKFLGDIVWK</sequence>
<reference evidence="2" key="1">
    <citation type="submission" date="2018-11" db="EMBL/GenBank/DDBJ databases">
        <authorList>
            <person name="Grassa J C."/>
        </authorList>
    </citation>
    <scope>NUCLEOTIDE SEQUENCE [LARGE SCALE GENOMIC DNA]</scope>
</reference>
<dbReference type="GO" id="GO:0005524">
    <property type="term" value="F:ATP binding"/>
    <property type="evidence" value="ECO:0007669"/>
    <property type="project" value="InterPro"/>
</dbReference>
<dbReference type="InterPro" id="IPR027417">
    <property type="entry name" value="P-loop_NTPase"/>
</dbReference>
<dbReference type="EnsemblPlants" id="evm.model.02.793.3.5bd9b134">
    <property type="protein sequence ID" value="cds.evm.model.02.793.3.5bd9b134"/>
    <property type="gene ID" value="evm.TU.02.793"/>
</dbReference>
<accession>A0A803P2M7</accession>
<evidence type="ECO:0000259" key="1">
    <source>
        <dbReference type="Pfam" id="PF02374"/>
    </source>
</evidence>
<dbReference type="PANTHER" id="PTHR10803">
    <property type="entry name" value="ARSENICAL PUMP-DRIVING ATPASE ARSENITE-TRANSLOCATING ATPASE"/>
    <property type="match status" value="1"/>
</dbReference>
<dbReference type="Gene3D" id="3.40.50.300">
    <property type="entry name" value="P-loop containing nucleotide triphosphate hydrolases"/>
    <property type="match status" value="2"/>
</dbReference>
<dbReference type="Pfam" id="PF02374">
    <property type="entry name" value="ArsA_ATPase"/>
    <property type="match status" value="1"/>
</dbReference>
<gene>
    <name evidence="2" type="primary">LOC115706468</name>
</gene>
<dbReference type="PANTHER" id="PTHR10803:SF0">
    <property type="entry name" value="ATPASE GET3B"/>
    <property type="match status" value="1"/>
</dbReference>
<evidence type="ECO:0000313" key="2">
    <source>
        <dbReference type="EnsemblPlants" id="cds.evm.model.02.793.3.5bd9b134"/>
    </source>
</evidence>
<dbReference type="GO" id="GO:0016887">
    <property type="term" value="F:ATP hydrolysis activity"/>
    <property type="evidence" value="ECO:0007669"/>
    <property type="project" value="InterPro"/>
</dbReference>
<dbReference type="Proteomes" id="UP000596661">
    <property type="component" value="Chromosome 2"/>
</dbReference>
<dbReference type="GO" id="GO:0043529">
    <property type="term" value="C:GET complex"/>
    <property type="evidence" value="ECO:0007669"/>
    <property type="project" value="TreeGrafter"/>
</dbReference>
<protein>
    <recommendedName>
        <fullName evidence="1">ArsA/GET3 Anion-transporting ATPase-like domain-containing protein</fullName>
    </recommendedName>
</protein>
<reference evidence="2" key="2">
    <citation type="submission" date="2021-03" db="UniProtKB">
        <authorList>
            <consortium name="EnsemblPlants"/>
        </authorList>
    </citation>
    <scope>IDENTIFICATION</scope>
</reference>
<dbReference type="InterPro" id="IPR016300">
    <property type="entry name" value="ATPase_ArsA/GET3"/>
</dbReference>
<dbReference type="NCBIfam" id="TIGR00345">
    <property type="entry name" value="GET3_arsA_TRC40"/>
    <property type="match status" value="1"/>
</dbReference>
<dbReference type="EMBL" id="UZAU01000132">
    <property type="status" value="NOT_ANNOTATED_CDS"/>
    <property type="molecule type" value="Genomic_DNA"/>
</dbReference>
<proteinExistence type="predicted"/>
<dbReference type="AlphaFoldDB" id="A0A803P2M7"/>
<keyword evidence="3" id="KW-1185">Reference proteome</keyword>
<evidence type="ECO:0000313" key="3">
    <source>
        <dbReference type="Proteomes" id="UP000596661"/>
    </source>
</evidence>
<dbReference type="InterPro" id="IPR025723">
    <property type="entry name" value="ArsA/GET3_ATPase-like"/>
</dbReference>
<organism evidence="2 3">
    <name type="scientific">Cannabis sativa</name>
    <name type="common">Hemp</name>
    <name type="synonym">Marijuana</name>
    <dbReference type="NCBI Taxonomy" id="3483"/>
    <lineage>
        <taxon>Eukaryota</taxon>
        <taxon>Viridiplantae</taxon>
        <taxon>Streptophyta</taxon>
        <taxon>Embryophyta</taxon>
        <taxon>Tracheophyta</taxon>
        <taxon>Spermatophyta</taxon>
        <taxon>Magnoliopsida</taxon>
        <taxon>eudicotyledons</taxon>
        <taxon>Gunneridae</taxon>
        <taxon>Pentapetalae</taxon>
        <taxon>rosids</taxon>
        <taxon>fabids</taxon>
        <taxon>Rosales</taxon>
        <taxon>Cannabaceae</taxon>
        <taxon>Cannabis</taxon>
    </lineage>
</organism>